<dbReference type="Gene3D" id="1.10.10.1450">
    <property type="match status" value="1"/>
</dbReference>
<dbReference type="GO" id="GO:0035861">
    <property type="term" value="C:site of double-strand break"/>
    <property type="evidence" value="ECO:0007669"/>
    <property type="project" value="TreeGrafter"/>
</dbReference>
<dbReference type="GO" id="GO:0000014">
    <property type="term" value="F:single-stranded DNA endodeoxyribonuclease activity"/>
    <property type="evidence" value="ECO:0007669"/>
    <property type="project" value="TreeGrafter"/>
</dbReference>
<evidence type="ECO:0000313" key="3">
    <source>
        <dbReference type="Proteomes" id="UP000886998"/>
    </source>
</evidence>
<reference evidence="2" key="1">
    <citation type="submission" date="2020-08" db="EMBL/GenBank/DDBJ databases">
        <title>Multicomponent nature underlies the extraordinary mechanical properties of spider dragline silk.</title>
        <authorList>
            <person name="Kono N."/>
            <person name="Nakamura H."/>
            <person name="Mori M."/>
            <person name="Yoshida Y."/>
            <person name="Ohtoshi R."/>
            <person name="Malay A.D."/>
            <person name="Moran D.A.P."/>
            <person name="Tomita M."/>
            <person name="Numata K."/>
            <person name="Arakawa K."/>
        </authorList>
    </citation>
    <scope>NUCLEOTIDE SEQUENCE</scope>
</reference>
<dbReference type="GO" id="GO:0042800">
    <property type="term" value="F:histone H3K4 methyltransferase activity"/>
    <property type="evidence" value="ECO:0007669"/>
    <property type="project" value="TreeGrafter"/>
</dbReference>
<dbReference type="PANTHER" id="PTHR46060:SF2">
    <property type="entry name" value="HISTONE-LYSINE N-METHYLTRANSFERASE SETMAR"/>
    <property type="match status" value="1"/>
</dbReference>
<dbReference type="PANTHER" id="PTHR46060">
    <property type="entry name" value="MARINER MOS1 TRANSPOSASE-LIKE PROTEIN"/>
    <property type="match status" value="1"/>
</dbReference>
<keyword evidence="3" id="KW-1185">Reference proteome</keyword>
<dbReference type="EMBL" id="BMAV01018605">
    <property type="protein sequence ID" value="GFY71083.1"/>
    <property type="molecule type" value="Genomic_DNA"/>
</dbReference>
<accession>A0A8X6YI04</accession>
<feature type="domain" description="Mos1 transposase HTH" evidence="1">
    <location>
        <begin position="13"/>
        <end position="37"/>
    </location>
</feature>
<evidence type="ECO:0000313" key="2">
    <source>
        <dbReference type="EMBL" id="GFY71083.1"/>
    </source>
</evidence>
<dbReference type="GO" id="GO:0044774">
    <property type="term" value="P:mitotic DNA integrity checkpoint signaling"/>
    <property type="evidence" value="ECO:0007669"/>
    <property type="project" value="TreeGrafter"/>
</dbReference>
<dbReference type="GO" id="GO:0006303">
    <property type="term" value="P:double-strand break repair via nonhomologous end joining"/>
    <property type="evidence" value="ECO:0007669"/>
    <property type="project" value="TreeGrafter"/>
</dbReference>
<dbReference type="InterPro" id="IPR036388">
    <property type="entry name" value="WH-like_DNA-bd_sf"/>
</dbReference>
<dbReference type="OrthoDB" id="6431778at2759"/>
<organism evidence="2 3">
    <name type="scientific">Trichonephila inaurata madagascariensis</name>
    <dbReference type="NCBI Taxonomy" id="2747483"/>
    <lineage>
        <taxon>Eukaryota</taxon>
        <taxon>Metazoa</taxon>
        <taxon>Ecdysozoa</taxon>
        <taxon>Arthropoda</taxon>
        <taxon>Chelicerata</taxon>
        <taxon>Arachnida</taxon>
        <taxon>Araneae</taxon>
        <taxon>Araneomorphae</taxon>
        <taxon>Entelegynae</taxon>
        <taxon>Araneoidea</taxon>
        <taxon>Nephilidae</taxon>
        <taxon>Trichonephila</taxon>
        <taxon>Trichonephila inaurata</taxon>
    </lineage>
</organism>
<dbReference type="GO" id="GO:0000729">
    <property type="term" value="P:DNA double-strand break processing"/>
    <property type="evidence" value="ECO:0007669"/>
    <property type="project" value="TreeGrafter"/>
</dbReference>
<evidence type="ECO:0000259" key="1">
    <source>
        <dbReference type="Pfam" id="PF17906"/>
    </source>
</evidence>
<dbReference type="GO" id="GO:0003697">
    <property type="term" value="F:single-stranded DNA binding"/>
    <property type="evidence" value="ECO:0007669"/>
    <property type="project" value="TreeGrafter"/>
</dbReference>
<dbReference type="Pfam" id="PF17906">
    <property type="entry name" value="HTH_48"/>
    <property type="match status" value="1"/>
</dbReference>
<comment type="caution">
    <text evidence="2">The sequence shown here is derived from an EMBL/GenBank/DDBJ whole genome shotgun (WGS) entry which is preliminary data.</text>
</comment>
<dbReference type="AlphaFoldDB" id="A0A8X6YI04"/>
<name>A0A8X6YI04_9ARAC</name>
<dbReference type="GO" id="GO:0003690">
    <property type="term" value="F:double-stranded DNA binding"/>
    <property type="evidence" value="ECO:0007669"/>
    <property type="project" value="TreeGrafter"/>
</dbReference>
<dbReference type="GO" id="GO:0046975">
    <property type="term" value="F:histone H3K36 methyltransferase activity"/>
    <property type="evidence" value="ECO:0007669"/>
    <property type="project" value="TreeGrafter"/>
</dbReference>
<dbReference type="Gene3D" id="1.10.10.10">
    <property type="entry name" value="Winged helix-like DNA-binding domain superfamily/Winged helix DNA-binding domain"/>
    <property type="match status" value="1"/>
</dbReference>
<gene>
    <name evidence="2" type="primary">NCL1_43777</name>
    <name evidence="2" type="ORF">TNIN_346741</name>
</gene>
<protein>
    <submittedName>
        <fullName evidence="2">Histone-lysine N-methyltransferase SETMAR</fullName>
    </submittedName>
</protein>
<dbReference type="InterPro" id="IPR052709">
    <property type="entry name" value="Transposase-MT_Hybrid"/>
</dbReference>
<dbReference type="GO" id="GO:0044547">
    <property type="term" value="F:DNA topoisomerase binding"/>
    <property type="evidence" value="ECO:0007669"/>
    <property type="project" value="TreeGrafter"/>
</dbReference>
<sequence length="108" mass="12387">MTSKWAYQPQHQCQAFGDSAVNECTARHWFKKFRSGDLSLCDKARTGRPQALDDEALQAAIEEDSSQTCGELARHFNTFSETVRLHLHRLGKMYRLSKWVPRTLFGSP</sequence>
<dbReference type="InterPro" id="IPR041426">
    <property type="entry name" value="Mos1_HTH"/>
</dbReference>
<dbReference type="GO" id="GO:0005634">
    <property type="term" value="C:nucleus"/>
    <property type="evidence" value="ECO:0007669"/>
    <property type="project" value="TreeGrafter"/>
</dbReference>
<dbReference type="Proteomes" id="UP000886998">
    <property type="component" value="Unassembled WGS sequence"/>
</dbReference>
<dbReference type="GO" id="GO:0015074">
    <property type="term" value="P:DNA integration"/>
    <property type="evidence" value="ECO:0007669"/>
    <property type="project" value="TreeGrafter"/>
</dbReference>
<dbReference type="GO" id="GO:0000793">
    <property type="term" value="C:condensed chromosome"/>
    <property type="evidence" value="ECO:0007669"/>
    <property type="project" value="TreeGrafter"/>
</dbReference>
<dbReference type="GO" id="GO:0031297">
    <property type="term" value="P:replication fork processing"/>
    <property type="evidence" value="ECO:0007669"/>
    <property type="project" value="TreeGrafter"/>
</dbReference>
<proteinExistence type="predicted"/>